<dbReference type="RefSeq" id="XP_008078801.1">
    <property type="nucleotide sequence ID" value="XM_008080610.1"/>
</dbReference>
<dbReference type="PROSITE" id="PS00028">
    <property type="entry name" value="ZINC_FINGER_C2H2_1"/>
    <property type="match status" value="1"/>
</dbReference>
<evidence type="ECO:0000259" key="3">
    <source>
        <dbReference type="PROSITE" id="PS50157"/>
    </source>
</evidence>
<protein>
    <submittedName>
        <fullName evidence="4">C2H2 and C2HC zinc finger</fullName>
    </submittedName>
</protein>
<dbReference type="PROSITE" id="PS50157">
    <property type="entry name" value="ZINC_FINGER_C2H2_2"/>
    <property type="match status" value="2"/>
</dbReference>
<evidence type="ECO:0000256" key="2">
    <source>
        <dbReference type="SAM" id="MobiDB-lite"/>
    </source>
</evidence>
<feature type="domain" description="C2H2-type" evidence="3">
    <location>
        <begin position="130"/>
        <end position="158"/>
    </location>
</feature>
<dbReference type="GO" id="GO:0008270">
    <property type="term" value="F:zinc ion binding"/>
    <property type="evidence" value="ECO:0007669"/>
    <property type="project" value="UniProtKB-KW"/>
</dbReference>
<dbReference type="STRING" id="1116229.S3D943"/>
<dbReference type="GeneID" id="19465715"/>
<dbReference type="KEGG" id="glz:GLAREA_06662"/>
<evidence type="ECO:0000313" key="5">
    <source>
        <dbReference type="Proteomes" id="UP000016922"/>
    </source>
</evidence>
<name>S3D943_GLAL2</name>
<sequence>MPPQGSDQSRSMKQGDTPSLLDDFDFDAFINLPLDEVDMGLGALHHIILPITMEPSCTIPAVTSQIRRNHMTLGPQQAPGIAPKEPKKPAKARFSCSHQGCKRNFPRTYELSRHVKSIHQRNNNLLCPIYGCPRSEKTFPRSDKLRQHFREKHSDPEHFLCFIENCTAGPFTKEEISSHFEENGDQSSHNQPNSGEILNAIRWRFVPLENGHLRLESLDACPLAFLGCYTIMPSDISKKKNFRAIIDHLGDHPQEQRLPKFGNICRYFWKYNWRSYVWCRCRVCNSNIPSPDIENYFIHLYTKHSSEERRNRRLYLIDDMRSYQMEGELVPSWLIDDCVAMAKNKGNEMSEMSSRKTEGPGLENNQTEDGTVTNTSTEVETVAGI</sequence>
<evidence type="ECO:0000256" key="1">
    <source>
        <dbReference type="PROSITE-ProRule" id="PRU00042"/>
    </source>
</evidence>
<feature type="domain" description="C2H2-type" evidence="3">
    <location>
        <begin position="94"/>
        <end position="124"/>
    </location>
</feature>
<dbReference type="Pfam" id="PF24757">
    <property type="entry name" value="C2H2_ASCIZ"/>
    <property type="match status" value="1"/>
</dbReference>
<dbReference type="SMART" id="SM00355">
    <property type="entry name" value="ZnF_C2H2"/>
    <property type="match status" value="3"/>
</dbReference>
<dbReference type="Gene3D" id="3.30.160.60">
    <property type="entry name" value="Classic Zinc Finger"/>
    <property type="match status" value="1"/>
</dbReference>
<organism evidence="4 5">
    <name type="scientific">Glarea lozoyensis (strain ATCC 20868 / MF5171)</name>
    <dbReference type="NCBI Taxonomy" id="1116229"/>
    <lineage>
        <taxon>Eukaryota</taxon>
        <taxon>Fungi</taxon>
        <taxon>Dikarya</taxon>
        <taxon>Ascomycota</taxon>
        <taxon>Pezizomycotina</taxon>
        <taxon>Leotiomycetes</taxon>
        <taxon>Helotiales</taxon>
        <taxon>Helotiaceae</taxon>
        <taxon>Glarea</taxon>
    </lineage>
</organism>
<keyword evidence="1" id="KW-0479">Metal-binding</keyword>
<proteinExistence type="predicted"/>
<reference evidence="4 5" key="1">
    <citation type="journal article" date="2013" name="BMC Genomics">
        <title>Genomics-driven discovery of the pneumocandin biosynthetic gene cluster in the fungus Glarea lozoyensis.</title>
        <authorList>
            <person name="Chen L."/>
            <person name="Yue Q."/>
            <person name="Zhang X."/>
            <person name="Xiang M."/>
            <person name="Wang C."/>
            <person name="Li S."/>
            <person name="Che Y."/>
            <person name="Ortiz-Lopez F.J."/>
            <person name="Bills G.F."/>
            <person name="Liu X."/>
            <person name="An Z."/>
        </authorList>
    </citation>
    <scope>NUCLEOTIDE SEQUENCE [LARGE SCALE GENOMIC DNA]</scope>
    <source>
        <strain evidence="5">ATCC 20868 / MF5171</strain>
    </source>
</reference>
<dbReference type="InterPro" id="IPR013087">
    <property type="entry name" value="Znf_C2H2_type"/>
</dbReference>
<dbReference type="Proteomes" id="UP000016922">
    <property type="component" value="Unassembled WGS sequence"/>
</dbReference>
<dbReference type="OrthoDB" id="2687452at2759"/>
<feature type="region of interest" description="Disordered" evidence="2">
    <location>
        <begin position="346"/>
        <end position="385"/>
    </location>
</feature>
<gene>
    <name evidence="4" type="ORF">GLAREA_06662</name>
</gene>
<keyword evidence="1" id="KW-0862">Zinc</keyword>
<evidence type="ECO:0000313" key="4">
    <source>
        <dbReference type="EMBL" id="EPE33649.1"/>
    </source>
</evidence>
<dbReference type="HOGENOM" id="CLU_717734_0_0_1"/>
<accession>S3D943</accession>
<keyword evidence="1" id="KW-0863">Zinc-finger</keyword>
<feature type="compositionally biased region" description="Basic and acidic residues" evidence="2">
    <location>
        <begin position="346"/>
        <end position="358"/>
    </location>
</feature>
<feature type="compositionally biased region" description="Low complexity" evidence="2">
    <location>
        <begin position="371"/>
        <end position="385"/>
    </location>
</feature>
<dbReference type="InterPro" id="IPR056545">
    <property type="entry name" value="C2H2_ASCIZ_1st_2nd"/>
</dbReference>
<keyword evidence="5" id="KW-1185">Reference proteome</keyword>
<dbReference type="EMBL" id="KE145357">
    <property type="protein sequence ID" value="EPE33649.1"/>
    <property type="molecule type" value="Genomic_DNA"/>
</dbReference>
<dbReference type="AlphaFoldDB" id="S3D943"/>